<comment type="similarity">
    <text evidence="4">Belongs to the TNFAIP8 family.</text>
</comment>
<accession>A0A5F9CWC1</accession>
<dbReference type="PANTHER" id="PTHR12757">
    <property type="entry name" value="TUMOR NECROSIS FACTOR INDUCED PROTEIN"/>
    <property type="match status" value="1"/>
</dbReference>
<evidence type="ECO:0000256" key="5">
    <source>
        <dbReference type="ARBA" id="ARBA00040051"/>
    </source>
</evidence>
<dbReference type="Ensembl" id="ENSOCUT00000050980.1">
    <property type="protein sequence ID" value="ENSOCUP00000038090.1"/>
    <property type="gene ID" value="ENSOCUG00000010860.3"/>
</dbReference>
<dbReference type="GO" id="GO:0005737">
    <property type="term" value="C:cytoplasm"/>
    <property type="evidence" value="ECO:0007669"/>
    <property type="project" value="UniProtKB-SubCell"/>
</dbReference>
<feature type="compositionally biased region" description="Polar residues" evidence="6">
    <location>
        <begin position="101"/>
        <end position="110"/>
    </location>
</feature>
<dbReference type="SMR" id="A0A5F9CWC1"/>
<sequence length="447" mass="49714">MGLSDMVFGPRLEIMQGFPQFLCPFLRSEHRGCAEQRLSLRSQLWPEPEAALAGPDAVRGLCPARSHGGRGRPSLCARRTSGPRELVPGDRVPPVPRLSPTLVSCQSDAQTRAAVEEERAAGGRVSPPTGRRQVGITSVTRRRGGRVRTTRLVWAAGRAPSPPRRPRPPACALPQVASLPTAAGRRRESSLGRTFPWKSLHRAVPPAPPPAIWASFLPGRVRVWAAGPAWRAPEDRSAAGWPAAGDPDAMRSEAEEGKEVATDVFNSKNLAVQAQKKILGKMVSKSIATTLIDDTSSEVLDELYRVTREYTQSKKEAEKIIKDLIKTVIKLAILYRNNQFNQDELALMEKFKKKVHQLAMTVVSFHQVDYTFDRNVLSRLLNECRELLHQIIQRHLTAKSHGRVNNVFDHFSDCDFLAALYNPFGNFKPHLQKLCDGINKMLDEENI</sequence>
<dbReference type="Gene3D" id="1.20.1440.160">
    <property type="entry name" value="Tumor necrosis factor alpha-induced protein 8-like"/>
    <property type="match status" value="1"/>
</dbReference>
<comment type="subcellular location">
    <subcellularLocation>
        <location evidence="1">Cytoplasm</location>
    </subcellularLocation>
</comment>
<evidence type="ECO:0000313" key="8">
    <source>
        <dbReference type="Proteomes" id="UP000001811"/>
    </source>
</evidence>
<evidence type="ECO:0000256" key="1">
    <source>
        <dbReference type="ARBA" id="ARBA00004496"/>
    </source>
</evidence>
<dbReference type="Bgee" id="ENSOCUG00000010860">
    <property type="expression patterns" value="Expressed in autopod skin and 15 other cell types or tissues"/>
</dbReference>
<dbReference type="InParanoid" id="A0A5F9CWC1"/>
<keyword evidence="3" id="KW-0053">Apoptosis</keyword>
<evidence type="ECO:0000256" key="6">
    <source>
        <dbReference type="SAM" id="MobiDB-lite"/>
    </source>
</evidence>
<dbReference type="FunFam" id="1.20.1440.160:FF:000001">
    <property type="entry name" value="Tumor necrosis factor alpha-induced protein 8-like 1"/>
    <property type="match status" value="1"/>
</dbReference>
<dbReference type="EMBL" id="AAGW02028214">
    <property type="status" value="NOT_ANNOTATED_CDS"/>
    <property type="molecule type" value="Genomic_DNA"/>
</dbReference>
<dbReference type="InterPro" id="IPR008477">
    <property type="entry name" value="TNFAIP8-like"/>
</dbReference>
<reference evidence="7 8" key="1">
    <citation type="journal article" date="2011" name="Nature">
        <title>A high-resolution map of human evolutionary constraint using 29 mammals.</title>
        <authorList>
            <person name="Lindblad-Toh K."/>
            <person name="Garber M."/>
            <person name="Zuk O."/>
            <person name="Lin M.F."/>
            <person name="Parker B.J."/>
            <person name="Washietl S."/>
            <person name="Kheradpour P."/>
            <person name="Ernst J."/>
            <person name="Jordan G."/>
            <person name="Mauceli E."/>
            <person name="Ward L.D."/>
            <person name="Lowe C.B."/>
            <person name="Holloway A.K."/>
            <person name="Clamp M."/>
            <person name="Gnerre S."/>
            <person name="Alfoldi J."/>
            <person name="Beal K."/>
            <person name="Chang J."/>
            <person name="Clawson H."/>
            <person name="Cuff J."/>
            <person name="Di Palma F."/>
            <person name="Fitzgerald S."/>
            <person name="Flicek P."/>
            <person name="Guttman M."/>
            <person name="Hubisz M.J."/>
            <person name="Jaffe D.B."/>
            <person name="Jungreis I."/>
            <person name="Kent W.J."/>
            <person name="Kostka D."/>
            <person name="Lara M."/>
            <person name="Martins A.L."/>
            <person name="Massingham T."/>
            <person name="Moltke I."/>
            <person name="Raney B.J."/>
            <person name="Rasmussen M.D."/>
            <person name="Robinson J."/>
            <person name="Stark A."/>
            <person name="Vilella A.J."/>
            <person name="Wen J."/>
            <person name="Xie X."/>
            <person name="Zody M.C."/>
            <person name="Baldwin J."/>
            <person name="Bloom T."/>
            <person name="Chin C.W."/>
            <person name="Heiman D."/>
            <person name="Nicol R."/>
            <person name="Nusbaum C."/>
            <person name="Young S."/>
            <person name="Wilkinson J."/>
            <person name="Worley K.C."/>
            <person name="Kovar C.L."/>
            <person name="Muzny D.M."/>
            <person name="Gibbs R.A."/>
            <person name="Cree A."/>
            <person name="Dihn H.H."/>
            <person name="Fowler G."/>
            <person name="Jhangiani S."/>
            <person name="Joshi V."/>
            <person name="Lee S."/>
            <person name="Lewis L.R."/>
            <person name="Nazareth L.V."/>
            <person name="Okwuonu G."/>
            <person name="Santibanez J."/>
            <person name="Warren W.C."/>
            <person name="Mardis E.R."/>
            <person name="Weinstock G.M."/>
            <person name="Wilson R.K."/>
            <person name="Delehaunty K."/>
            <person name="Dooling D."/>
            <person name="Fronik C."/>
            <person name="Fulton L."/>
            <person name="Fulton B."/>
            <person name="Graves T."/>
            <person name="Minx P."/>
            <person name="Sodergren E."/>
            <person name="Birney E."/>
            <person name="Margulies E.H."/>
            <person name="Herrero J."/>
            <person name="Green E.D."/>
            <person name="Haussler D."/>
            <person name="Siepel A."/>
            <person name="Goldman N."/>
            <person name="Pollard K.S."/>
            <person name="Pedersen J.S."/>
            <person name="Lander E.S."/>
            <person name="Kellis M."/>
        </authorList>
    </citation>
    <scope>NUCLEOTIDE SEQUENCE [LARGE SCALE GENOMIC DNA]</scope>
    <source>
        <strain evidence="7 8">Thorbecke inbred</strain>
    </source>
</reference>
<evidence type="ECO:0000256" key="3">
    <source>
        <dbReference type="ARBA" id="ARBA00022703"/>
    </source>
</evidence>
<feature type="region of interest" description="Disordered" evidence="6">
    <location>
        <begin position="64"/>
        <end position="146"/>
    </location>
</feature>
<dbReference type="GO" id="GO:0042981">
    <property type="term" value="P:regulation of apoptotic process"/>
    <property type="evidence" value="ECO:0007669"/>
    <property type="project" value="InterPro"/>
</dbReference>
<dbReference type="Proteomes" id="UP000001811">
    <property type="component" value="Chromosome 3"/>
</dbReference>
<evidence type="ECO:0000313" key="7">
    <source>
        <dbReference type="Ensembl" id="ENSOCUP00000038090.1"/>
    </source>
</evidence>
<keyword evidence="2" id="KW-0963">Cytoplasm</keyword>
<dbReference type="InterPro" id="IPR038355">
    <property type="entry name" value="TNFAIP8_sf"/>
</dbReference>
<evidence type="ECO:0000256" key="4">
    <source>
        <dbReference type="ARBA" id="ARBA00038267"/>
    </source>
</evidence>
<reference evidence="7" key="3">
    <citation type="submission" date="2025-09" db="UniProtKB">
        <authorList>
            <consortium name="Ensembl"/>
        </authorList>
    </citation>
    <scope>IDENTIFICATION</scope>
    <source>
        <strain evidence="7">Thorbecke</strain>
    </source>
</reference>
<reference evidence="7" key="2">
    <citation type="submission" date="2025-08" db="UniProtKB">
        <authorList>
            <consortium name="Ensembl"/>
        </authorList>
    </citation>
    <scope>IDENTIFICATION</scope>
    <source>
        <strain evidence="7">Thorbecke</strain>
    </source>
</reference>
<dbReference type="Pfam" id="PF05527">
    <property type="entry name" value="TNFAIP8"/>
    <property type="match status" value="1"/>
</dbReference>
<dbReference type="GO" id="GO:0006915">
    <property type="term" value="P:apoptotic process"/>
    <property type="evidence" value="ECO:0007669"/>
    <property type="project" value="UniProtKB-KW"/>
</dbReference>
<dbReference type="AlphaFoldDB" id="A0A5F9CWC1"/>
<dbReference type="GeneTree" id="ENSGT00390000003488"/>
<dbReference type="EMBL" id="AAGW02028215">
    <property type="status" value="NOT_ANNOTATED_CDS"/>
    <property type="molecule type" value="Genomic_DNA"/>
</dbReference>
<dbReference type="PANTHER" id="PTHR12757:SF3">
    <property type="entry name" value="TUMOR NECROSIS FACTOR ALPHA-INDUCED PROTEIN 8"/>
    <property type="match status" value="1"/>
</dbReference>
<protein>
    <recommendedName>
        <fullName evidence="5">Tumor necrosis factor alpha-induced protein 8</fullName>
    </recommendedName>
</protein>
<dbReference type="GO" id="GO:0043027">
    <property type="term" value="F:cysteine-type endopeptidase inhibitor activity involved in apoptotic process"/>
    <property type="evidence" value="ECO:0007669"/>
    <property type="project" value="TreeGrafter"/>
</dbReference>
<dbReference type="STRING" id="9986.ENSOCUP00000038090"/>
<organism evidence="7 8">
    <name type="scientific">Oryctolagus cuniculus</name>
    <name type="common">Rabbit</name>
    <dbReference type="NCBI Taxonomy" id="9986"/>
    <lineage>
        <taxon>Eukaryota</taxon>
        <taxon>Metazoa</taxon>
        <taxon>Chordata</taxon>
        <taxon>Craniata</taxon>
        <taxon>Vertebrata</taxon>
        <taxon>Euteleostomi</taxon>
        <taxon>Mammalia</taxon>
        <taxon>Eutheria</taxon>
        <taxon>Euarchontoglires</taxon>
        <taxon>Glires</taxon>
        <taxon>Lagomorpha</taxon>
        <taxon>Leporidae</taxon>
        <taxon>Oryctolagus</taxon>
    </lineage>
</organism>
<proteinExistence type="inferred from homology"/>
<evidence type="ECO:0000256" key="2">
    <source>
        <dbReference type="ARBA" id="ARBA00022490"/>
    </source>
</evidence>
<name>A0A5F9CWC1_RABIT</name>
<keyword evidence="8" id="KW-1185">Reference proteome</keyword>